<proteinExistence type="predicted"/>
<evidence type="ECO:0008006" key="3">
    <source>
        <dbReference type="Google" id="ProtNLM"/>
    </source>
</evidence>
<keyword evidence="2" id="KW-1185">Reference proteome</keyword>
<dbReference type="Proteomes" id="UP000652760">
    <property type="component" value="Unassembled WGS sequence"/>
</dbReference>
<organism evidence="1 2">
    <name type="scientific">Azospirillum endophyticum</name>
    <dbReference type="NCBI Taxonomy" id="2800326"/>
    <lineage>
        <taxon>Bacteria</taxon>
        <taxon>Pseudomonadati</taxon>
        <taxon>Pseudomonadota</taxon>
        <taxon>Alphaproteobacteria</taxon>
        <taxon>Rhodospirillales</taxon>
        <taxon>Azospirillaceae</taxon>
        <taxon>Azospirillum</taxon>
    </lineage>
</organism>
<gene>
    <name evidence="1" type="ORF">JHL17_11275</name>
</gene>
<dbReference type="RefSeq" id="WP_200193058.1">
    <property type="nucleotide sequence ID" value="NZ_JAENHM010000030.1"/>
</dbReference>
<evidence type="ECO:0000313" key="1">
    <source>
        <dbReference type="EMBL" id="MBK1837994.1"/>
    </source>
</evidence>
<comment type="caution">
    <text evidence="1">The sequence shown here is derived from an EMBL/GenBank/DDBJ whole genome shotgun (WGS) entry which is preliminary data.</text>
</comment>
<name>A0ABS1F3R1_9PROT</name>
<sequence length="69" mass="7926">MTEPPSNITRLPVQPSRRIVLRRPLVERVRGIASDLREVITDHAINRDELRAIVQRLDMLARELEGDAT</sequence>
<dbReference type="EMBL" id="JAENHM010000030">
    <property type="protein sequence ID" value="MBK1837994.1"/>
    <property type="molecule type" value="Genomic_DNA"/>
</dbReference>
<protein>
    <recommendedName>
        <fullName evidence="3">MarR family transcriptional regulator</fullName>
    </recommendedName>
</protein>
<accession>A0ABS1F3R1</accession>
<evidence type="ECO:0000313" key="2">
    <source>
        <dbReference type="Proteomes" id="UP000652760"/>
    </source>
</evidence>
<reference evidence="2" key="1">
    <citation type="submission" date="2021-01" db="EMBL/GenBank/DDBJ databases">
        <title>Genome public.</title>
        <authorList>
            <person name="Liu C."/>
            <person name="Sun Q."/>
        </authorList>
    </citation>
    <scope>NUCLEOTIDE SEQUENCE [LARGE SCALE GENOMIC DNA]</scope>
    <source>
        <strain evidence="2">YIM B02556</strain>
    </source>
</reference>